<dbReference type="GO" id="GO:0004479">
    <property type="term" value="F:methionyl-tRNA formyltransferase activity"/>
    <property type="evidence" value="ECO:0007669"/>
    <property type="project" value="UniProtKB-UniRule"/>
</dbReference>
<dbReference type="Proteomes" id="UP001279553">
    <property type="component" value="Unassembled WGS sequence"/>
</dbReference>
<feature type="domain" description="Formyl transferase N-terminal" evidence="9">
    <location>
        <begin position="1"/>
        <end position="181"/>
    </location>
</feature>
<dbReference type="GO" id="GO:0005829">
    <property type="term" value="C:cytosol"/>
    <property type="evidence" value="ECO:0007669"/>
    <property type="project" value="TreeGrafter"/>
</dbReference>
<comment type="caution">
    <text evidence="11">The sequence shown here is derived from an EMBL/GenBank/DDBJ whole genome shotgun (WGS) entry which is preliminary data.</text>
</comment>
<dbReference type="Pfam" id="PF00551">
    <property type="entry name" value="Formyl_trans_N"/>
    <property type="match status" value="1"/>
</dbReference>
<evidence type="ECO:0000256" key="6">
    <source>
        <dbReference type="ARBA" id="ARBA00022917"/>
    </source>
</evidence>
<organism evidence="11 12">
    <name type="scientific">Acidiphilium acidophilum</name>
    <name type="common">Thiobacillus acidophilus</name>
    <dbReference type="NCBI Taxonomy" id="76588"/>
    <lineage>
        <taxon>Bacteria</taxon>
        <taxon>Pseudomonadati</taxon>
        <taxon>Pseudomonadota</taxon>
        <taxon>Alphaproteobacteria</taxon>
        <taxon>Acetobacterales</taxon>
        <taxon>Acidocellaceae</taxon>
        <taxon>Acidiphilium</taxon>
    </lineage>
</organism>
<evidence type="ECO:0000313" key="11">
    <source>
        <dbReference type="EMBL" id="MDX5930836.1"/>
    </source>
</evidence>
<dbReference type="InterPro" id="IPR037022">
    <property type="entry name" value="Formyl_trans_C_sf"/>
</dbReference>
<comment type="catalytic activity">
    <reaction evidence="7 8">
        <text>L-methionyl-tRNA(fMet) + (6R)-10-formyltetrahydrofolate = N-formyl-L-methionyl-tRNA(fMet) + (6S)-5,6,7,8-tetrahydrofolate + H(+)</text>
        <dbReference type="Rhea" id="RHEA:24380"/>
        <dbReference type="Rhea" id="RHEA-COMP:9952"/>
        <dbReference type="Rhea" id="RHEA-COMP:9953"/>
        <dbReference type="ChEBI" id="CHEBI:15378"/>
        <dbReference type="ChEBI" id="CHEBI:57453"/>
        <dbReference type="ChEBI" id="CHEBI:78530"/>
        <dbReference type="ChEBI" id="CHEBI:78844"/>
        <dbReference type="ChEBI" id="CHEBI:195366"/>
        <dbReference type="EC" id="2.1.2.9"/>
    </reaction>
</comment>
<dbReference type="Pfam" id="PF02911">
    <property type="entry name" value="Formyl_trans_C"/>
    <property type="match status" value="1"/>
</dbReference>
<dbReference type="SUPFAM" id="SSF53328">
    <property type="entry name" value="Formyltransferase"/>
    <property type="match status" value="1"/>
</dbReference>
<evidence type="ECO:0000256" key="5">
    <source>
        <dbReference type="ARBA" id="ARBA00022679"/>
    </source>
</evidence>
<dbReference type="PANTHER" id="PTHR11138:SF5">
    <property type="entry name" value="METHIONYL-TRNA FORMYLTRANSFERASE, MITOCHONDRIAL"/>
    <property type="match status" value="1"/>
</dbReference>
<comment type="similarity">
    <text evidence="2 8">Belongs to the Fmt family.</text>
</comment>
<dbReference type="AlphaFoldDB" id="A0AAW9DP33"/>
<evidence type="ECO:0000256" key="4">
    <source>
        <dbReference type="ARBA" id="ARBA00016014"/>
    </source>
</evidence>
<feature type="domain" description="Formyl transferase C-terminal" evidence="10">
    <location>
        <begin position="199"/>
        <end position="291"/>
    </location>
</feature>
<dbReference type="CDD" id="cd08646">
    <property type="entry name" value="FMT_core_Met-tRNA-FMT_N"/>
    <property type="match status" value="1"/>
</dbReference>
<name>A0AAW9DP33_ACIAO</name>
<evidence type="ECO:0000256" key="7">
    <source>
        <dbReference type="ARBA" id="ARBA00048558"/>
    </source>
</evidence>
<dbReference type="CDD" id="cd08704">
    <property type="entry name" value="Met_tRNA_FMT_C"/>
    <property type="match status" value="1"/>
</dbReference>
<keyword evidence="12" id="KW-1185">Reference proteome</keyword>
<dbReference type="InterPro" id="IPR005794">
    <property type="entry name" value="Fmt"/>
</dbReference>
<dbReference type="Gene3D" id="3.10.25.10">
    <property type="entry name" value="Formyl transferase, C-terminal domain"/>
    <property type="match status" value="1"/>
</dbReference>
<dbReference type="EC" id="2.1.2.9" evidence="3 8"/>
<dbReference type="InterPro" id="IPR002376">
    <property type="entry name" value="Formyl_transf_N"/>
</dbReference>
<dbReference type="NCBIfam" id="TIGR00460">
    <property type="entry name" value="fmt"/>
    <property type="match status" value="1"/>
</dbReference>
<proteinExistence type="inferred from homology"/>
<keyword evidence="5 8" id="KW-0808">Transferase</keyword>
<dbReference type="InterPro" id="IPR001555">
    <property type="entry name" value="GART_AS"/>
</dbReference>
<accession>A0AAW9DP33</accession>
<dbReference type="PROSITE" id="PS00373">
    <property type="entry name" value="GART"/>
    <property type="match status" value="1"/>
</dbReference>
<evidence type="ECO:0000259" key="9">
    <source>
        <dbReference type="Pfam" id="PF00551"/>
    </source>
</evidence>
<protein>
    <recommendedName>
        <fullName evidence="4 8">Methionyl-tRNA formyltransferase</fullName>
        <ecNumber evidence="3 8">2.1.2.9</ecNumber>
    </recommendedName>
</protein>
<evidence type="ECO:0000256" key="1">
    <source>
        <dbReference type="ARBA" id="ARBA00002606"/>
    </source>
</evidence>
<dbReference type="Gene3D" id="3.40.50.170">
    <property type="entry name" value="Formyl transferase, N-terminal domain"/>
    <property type="match status" value="1"/>
</dbReference>
<dbReference type="HAMAP" id="MF_00182">
    <property type="entry name" value="Formyl_trans"/>
    <property type="match status" value="1"/>
</dbReference>
<feature type="binding site" evidence="8">
    <location>
        <begin position="110"/>
        <end position="113"/>
    </location>
    <ligand>
        <name>(6S)-5,6,7,8-tetrahydrofolate</name>
        <dbReference type="ChEBI" id="CHEBI:57453"/>
    </ligand>
</feature>
<dbReference type="InterPro" id="IPR044135">
    <property type="entry name" value="Met-tRNA-FMT_C"/>
</dbReference>
<comment type="function">
    <text evidence="1 8">Attaches a formyl group to the free amino group of methionyl-tRNA(fMet). The formyl group appears to play a dual role in the initiator identity of N-formylmethionyl-tRNA by promoting its recognition by IF2 and preventing the misappropriation of this tRNA by the elongation apparatus.</text>
</comment>
<dbReference type="InterPro" id="IPR011034">
    <property type="entry name" value="Formyl_transferase-like_C_sf"/>
</dbReference>
<evidence type="ECO:0000259" key="10">
    <source>
        <dbReference type="Pfam" id="PF02911"/>
    </source>
</evidence>
<dbReference type="PANTHER" id="PTHR11138">
    <property type="entry name" value="METHIONYL-TRNA FORMYLTRANSFERASE"/>
    <property type="match status" value="1"/>
</dbReference>
<keyword evidence="6 8" id="KW-0648">Protein biosynthesis</keyword>
<evidence type="ECO:0000256" key="3">
    <source>
        <dbReference type="ARBA" id="ARBA00012261"/>
    </source>
</evidence>
<evidence type="ECO:0000313" key="12">
    <source>
        <dbReference type="Proteomes" id="UP001279553"/>
    </source>
</evidence>
<sequence>MRLVFMGSPGFALPALRGLRAAGHEIAAVYCQSPKPVGRGLRVRKCAVHEAADELGIEVRTPRSLRNNAGEIEYLRGLDAECCVVVAYGLILPEAVLAVPRRGCLNIHASLLPRWRGAAPIQAAILAGDACTGVTIMQMDAGLDTGAILLTEATPIAPDDTAATLHDRLAAMGARLVVQVIDGDYVPVAQQGAGSYAPKLSRADAEIDWTLPVAAIDRRVRGLTPWPGTETRLDGEPLKILSAVVGEGQGKPGTVLDHRLTVACGAGALRVTAVKRAGGRPMSADDFLRGHAIPPGTLLG</sequence>
<evidence type="ECO:0000256" key="8">
    <source>
        <dbReference type="HAMAP-Rule" id="MF_00182"/>
    </source>
</evidence>
<dbReference type="InterPro" id="IPR041711">
    <property type="entry name" value="Met-tRNA-FMT_N"/>
</dbReference>
<reference evidence="11 12" key="1">
    <citation type="submission" date="2023-11" db="EMBL/GenBank/DDBJ databases">
        <title>MicrobeMod: A computational toolkit for identifying prokaryotic methylation and restriction-modification with nanopore sequencing.</title>
        <authorList>
            <person name="Crits-Christoph A."/>
            <person name="Kang S.C."/>
            <person name="Lee H."/>
            <person name="Ostrov N."/>
        </authorList>
    </citation>
    <scope>NUCLEOTIDE SEQUENCE [LARGE SCALE GENOMIC DNA]</scope>
    <source>
        <strain evidence="11 12">DSMZ 700</strain>
    </source>
</reference>
<evidence type="ECO:0000256" key="2">
    <source>
        <dbReference type="ARBA" id="ARBA00010699"/>
    </source>
</evidence>
<gene>
    <name evidence="8 11" type="primary">fmt</name>
    <name evidence="11" type="ORF">SIL87_08685</name>
</gene>
<dbReference type="EMBL" id="JAWXYB010000018">
    <property type="protein sequence ID" value="MDX5930836.1"/>
    <property type="molecule type" value="Genomic_DNA"/>
</dbReference>
<dbReference type="InterPro" id="IPR036477">
    <property type="entry name" value="Formyl_transf_N_sf"/>
</dbReference>
<dbReference type="InterPro" id="IPR005793">
    <property type="entry name" value="Formyl_trans_C"/>
</dbReference>
<dbReference type="SUPFAM" id="SSF50486">
    <property type="entry name" value="FMT C-terminal domain-like"/>
    <property type="match status" value="1"/>
</dbReference>
<dbReference type="RefSeq" id="WP_319613763.1">
    <property type="nucleotide sequence ID" value="NZ_JAWXYB010000018.1"/>
</dbReference>